<evidence type="ECO:0000313" key="4">
    <source>
        <dbReference type="Proteomes" id="UP000316621"/>
    </source>
</evidence>
<dbReference type="PANTHER" id="PTHR15561:SF0">
    <property type="entry name" value="DNA-DIRECTED RNA POLYMERASE III SUBUNIT RPC9"/>
    <property type="match status" value="1"/>
</dbReference>
<evidence type="ECO:0000313" key="3">
    <source>
        <dbReference type="EMBL" id="RZC55778.1"/>
    </source>
</evidence>
<dbReference type="GO" id="GO:0000166">
    <property type="term" value="F:nucleotide binding"/>
    <property type="evidence" value="ECO:0007669"/>
    <property type="project" value="InterPro"/>
</dbReference>
<protein>
    <submittedName>
        <fullName evidence="3">Uncharacterized protein</fullName>
    </submittedName>
</protein>
<evidence type="ECO:0000256" key="2">
    <source>
        <dbReference type="SAM" id="MobiDB-lite"/>
    </source>
</evidence>
<name>A0A4Y7J7N1_PAPSO</name>
<keyword evidence="1" id="KW-0804">Transcription</keyword>
<feature type="compositionally biased region" description="Basic and acidic residues" evidence="2">
    <location>
        <begin position="123"/>
        <end position="139"/>
    </location>
</feature>
<keyword evidence="1" id="KW-0240">DNA-directed RNA polymerase</keyword>
<reference evidence="3 4" key="1">
    <citation type="journal article" date="2018" name="Science">
        <title>The opium poppy genome and morphinan production.</title>
        <authorList>
            <person name="Guo L."/>
            <person name="Winzer T."/>
            <person name="Yang X."/>
            <person name="Li Y."/>
            <person name="Ning Z."/>
            <person name="He Z."/>
            <person name="Teodor R."/>
            <person name="Lu Y."/>
            <person name="Bowser T.A."/>
            <person name="Graham I.A."/>
            <person name="Ye K."/>
        </authorList>
    </citation>
    <scope>NUCLEOTIDE SEQUENCE [LARGE SCALE GENOMIC DNA]</scope>
    <source>
        <strain evidence="4">cv. HN1</strain>
        <tissue evidence="3">Leaves</tissue>
    </source>
</reference>
<gene>
    <name evidence="3" type="ORF">C5167_014631</name>
</gene>
<dbReference type="SUPFAM" id="SSF47819">
    <property type="entry name" value="HRDC-like"/>
    <property type="match status" value="1"/>
</dbReference>
<sequence length="162" mass="17804">MGQISQTDPTRVIALVSPPENKVHDYLLKTDTYNQTLESVDQFLKSCEKCELAKAEKLNIINIRPSTQVETDPEAFEELVELIANLFPPTPKPEGADEDEEGISDVKEGTNGLTDDTDEDKEGTDGFTRDDAGEDKEGFADGLLPEDTDEVIEGTTYGYTGQ</sequence>
<dbReference type="InterPro" id="IPR038324">
    <property type="entry name" value="Rpb4/RPC9_sf"/>
</dbReference>
<dbReference type="InterPro" id="IPR010997">
    <property type="entry name" value="HRDC-like_sf"/>
</dbReference>
<dbReference type="EMBL" id="CM010717">
    <property type="protein sequence ID" value="RZC55778.1"/>
    <property type="molecule type" value="Genomic_DNA"/>
</dbReference>
<feature type="region of interest" description="Disordered" evidence="2">
    <location>
        <begin position="87"/>
        <end position="162"/>
    </location>
</feature>
<proteinExistence type="predicted"/>
<dbReference type="InterPro" id="IPR038846">
    <property type="entry name" value="RPC9"/>
</dbReference>
<dbReference type="Proteomes" id="UP000316621">
    <property type="component" value="Chromosome 3"/>
</dbReference>
<keyword evidence="4" id="KW-1185">Reference proteome</keyword>
<evidence type="ECO:0000256" key="1">
    <source>
        <dbReference type="ARBA" id="ARBA00022478"/>
    </source>
</evidence>
<accession>A0A4Y7J7N1</accession>
<dbReference type="GO" id="GO:0005666">
    <property type="term" value="C:RNA polymerase III complex"/>
    <property type="evidence" value="ECO:0007669"/>
    <property type="project" value="InterPro"/>
</dbReference>
<dbReference type="PANTHER" id="PTHR15561">
    <property type="entry name" value="CALCITONIN GENE-RELATED PEPTIDE-RECEPTOR COMPONENT PROTEIN"/>
    <property type="match status" value="1"/>
</dbReference>
<dbReference type="STRING" id="3469.A0A4Y7J7N1"/>
<dbReference type="AlphaFoldDB" id="A0A4Y7J7N1"/>
<dbReference type="Gramene" id="RZC55778">
    <property type="protein sequence ID" value="RZC55778"/>
    <property type="gene ID" value="C5167_014631"/>
</dbReference>
<organism evidence="3 4">
    <name type="scientific">Papaver somniferum</name>
    <name type="common">Opium poppy</name>
    <dbReference type="NCBI Taxonomy" id="3469"/>
    <lineage>
        <taxon>Eukaryota</taxon>
        <taxon>Viridiplantae</taxon>
        <taxon>Streptophyta</taxon>
        <taxon>Embryophyta</taxon>
        <taxon>Tracheophyta</taxon>
        <taxon>Spermatophyta</taxon>
        <taxon>Magnoliopsida</taxon>
        <taxon>Ranunculales</taxon>
        <taxon>Papaveraceae</taxon>
        <taxon>Papaveroideae</taxon>
        <taxon>Papaver</taxon>
    </lineage>
</organism>
<dbReference type="GO" id="GO:0006384">
    <property type="term" value="P:transcription initiation at RNA polymerase III promoter"/>
    <property type="evidence" value="ECO:0007669"/>
    <property type="project" value="InterPro"/>
</dbReference>
<dbReference type="Gene3D" id="1.20.1250.40">
    <property type="match status" value="1"/>
</dbReference>